<keyword evidence="2" id="KW-1185">Reference proteome</keyword>
<protein>
    <recommendedName>
        <fullName evidence="3">DUF2851 domain-containing protein</fullName>
    </recommendedName>
</protein>
<dbReference type="Pfam" id="PF11013">
    <property type="entry name" value="DUF2851"/>
    <property type="match status" value="1"/>
</dbReference>
<evidence type="ECO:0008006" key="3">
    <source>
        <dbReference type="Google" id="ProtNLM"/>
    </source>
</evidence>
<accession>A0A255ZBG0</accession>
<dbReference type="InterPro" id="IPR021272">
    <property type="entry name" value="DUF2851"/>
</dbReference>
<name>A0A255ZBG0_9FLAO</name>
<evidence type="ECO:0000313" key="2">
    <source>
        <dbReference type="Proteomes" id="UP000216605"/>
    </source>
</evidence>
<dbReference type="EMBL" id="NOXV01000227">
    <property type="protein sequence ID" value="OYQ38244.1"/>
    <property type="molecule type" value="Genomic_DNA"/>
</dbReference>
<organism evidence="1 2">
    <name type="scientific">Flavobacterium cyanobacteriorum</name>
    <dbReference type="NCBI Taxonomy" id="2022802"/>
    <lineage>
        <taxon>Bacteria</taxon>
        <taxon>Pseudomonadati</taxon>
        <taxon>Bacteroidota</taxon>
        <taxon>Flavobacteriia</taxon>
        <taxon>Flavobacteriales</taxon>
        <taxon>Flavobacteriaceae</taxon>
        <taxon>Flavobacterium</taxon>
    </lineage>
</organism>
<dbReference type="OrthoDB" id="1005072at2"/>
<gene>
    <name evidence="1" type="ORF">CHU92_05910</name>
</gene>
<proteinExistence type="predicted"/>
<dbReference type="Proteomes" id="UP000216605">
    <property type="component" value="Unassembled WGS sequence"/>
</dbReference>
<reference evidence="1 2" key="1">
    <citation type="submission" date="2017-07" db="EMBL/GenBank/DDBJ databases">
        <title>Flavobacterium cyanobacteriorum sp. nov., isolated from cyanobacterial aggregates in a eutrophic lake.</title>
        <authorList>
            <person name="Cai H."/>
        </authorList>
    </citation>
    <scope>NUCLEOTIDE SEQUENCE [LARGE SCALE GENOMIC DNA]</scope>
    <source>
        <strain evidence="1 2">TH021</strain>
    </source>
</reference>
<sequence length="427" mass="49560">MKEDFLHYVWQYKKFSLHGLKTVRGEEVVLLNSGQYLQQAGPDFFYAQVIIGGQKWAGNVEIHVKSSDWYIHNHEQDGAYDNVILHVVWEHDAEVLREDNSEIPVLELQHYVDKSLQDSYRALSATKSWIYCENELASINTFVLGNWKERLFFERLQRKAAPVTALAKETGYDWEAVLFCFMAKNFGLNTNGEPFFKMALSLPFTVVRKESFEAENIEALLFGRAGLLQGDYEDVYARSLQQRYNYLAHKYRLSEFYTGGIQFFKHRPDNFPTIRLSQLAQLYHHHQNLFTQIINAASIQELYDIFKVQASPYWQSHYRFDRESPKKRKALTAPFMDLLIINTIIPFRFAYAQSLGKEISEELIALLGQVPAEKNAVVDKFIHFKVPVASAYDTQSLLQLKNEYCNKSRCMQCAIGLELLKSSPLKL</sequence>
<comment type="caution">
    <text evidence="1">The sequence shown here is derived from an EMBL/GenBank/DDBJ whole genome shotgun (WGS) entry which is preliminary data.</text>
</comment>
<dbReference type="AlphaFoldDB" id="A0A255ZBG0"/>
<dbReference type="RefSeq" id="WP_094413569.1">
    <property type="nucleotide sequence ID" value="NZ_NOXV01000227.1"/>
</dbReference>
<evidence type="ECO:0000313" key="1">
    <source>
        <dbReference type="EMBL" id="OYQ38244.1"/>
    </source>
</evidence>